<dbReference type="EC" id="2.7.13.3" evidence="3"/>
<evidence type="ECO:0000256" key="3">
    <source>
        <dbReference type="ARBA" id="ARBA00012438"/>
    </source>
</evidence>
<dbReference type="AlphaFoldDB" id="A0A1T4VB35"/>
<dbReference type="CDD" id="cd00082">
    <property type="entry name" value="HisKA"/>
    <property type="match status" value="1"/>
</dbReference>
<dbReference type="SUPFAM" id="SSF158472">
    <property type="entry name" value="HAMP domain-like"/>
    <property type="match status" value="1"/>
</dbReference>
<accession>A0A1T4VB35</accession>
<feature type="transmembrane region" description="Helical" evidence="10">
    <location>
        <begin position="141"/>
        <end position="162"/>
    </location>
</feature>
<dbReference type="InterPro" id="IPR004358">
    <property type="entry name" value="Sig_transdc_His_kin-like_C"/>
</dbReference>
<dbReference type="SUPFAM" id="SSF55874">
    <property type="entry name" value="ATPase domain of HSP90 chaperone/DNA topoisomerase II/histidine kinase"/>
    <property type="match status" value="1"/>
</dbReference>
<comment type="subcellular location">
    <subcellularLocation>
        <location evidence="2">Cell membrane</location>
        <topology evidence="2">Multi-pass membrane protein</topology>
    </subcellularLocation>
</comment>
<dbReference type="GO" id="GO:0005524">
    <property type="term" value="F:ATP binding"/>
    <property type="evidence" value="ECO:0007669"/>
    <property type="project" value="UniProtKB-KW"/>
</dbReference>
<dbReference type="InterPro" id="IPR003660">
    <property type="entry name" value="HAMP_dom"/>
</dbReference>
<evidence type="ECO:0000256" key="10">
    <source>
        <dbReference type="SAM" id="Phobius"/>
    </source>
</evidence>
<organism evidence="13 14">
    <name type="scientific">Enterovibrio nigricans DSM 22720</name>
    <dbReference type="NCBI Taxonomy" id="1121868"/>
    <lineage>
        <taxon>Bacteria</taxon>
        <taxon>Pseudomonadati</taxon>
        <taxon>Pseudomonadota</taxon>
        <taxon>Gammaproteobacteria</taxon>
        <taxon>Vibrionales</taxon>
        <taxon>Vibrionaceae</taxon>
        <taxon>Enterovibrio</taxon>
    </lineage>
</organism>
<reference evidence="14" key="1">
    <citation type="submission" date="2017-02" db="EMBL/GenBank/DDBJ databases">
        <authorList>
            <person name="Varghese N."/>
            <person name="Submissions S."/>
        </authorList>
    </citation>
    <scope>NUCLEOTIDE SEQUENCE [LARGE SCALE GENOMIC DNA]</scope>
    <source>
        <strain evidence="14">DSM 22720</strain>
    </source>
</reference>
<keyword evidence="10" id="KW-1133">Transmembrane helix</keyword>
<dbReference type="InterPro" id="IPR036097">
    <property type="entry name" value="HisK_dim/P_sf"/>
</dbReference>
<dbReference type="RefSeq" id="WP_078753768.1">
    <property type="nucleotide sequence ID" value="NZ_FUXU01000060.1"/>
</dbReference>
<keyword evidence="4" id="KW-1003">Cell membrane</keyword>
<feature type="domain" description="Histidine kinase" evidence="11">
    <location>
        <begin position="220"/>
        <end position="430"/>
    </location>
</feature>
<dbReference type="Pfam" id="PF02518">
    <property type="entry name" value="HATPase_c"/>
    <property type="match status" value="1"/>
</dbReference>
<dbReference type="SMART" id="SM00304">
    <property type="entry name" value="HAMP"/>
    <property type="match status" value="1"/>
</dbReference>
<keyword evidence="10" id="KW-0472">Membrane</keyword>
<keyword evidence="10" id="KW-0812">Transmembrane</keyword>
<evidence type="ECO:0000313" key="14">
    <source>
        <dbReference type="Proteomes" id="UP000190162"/>
    </source>
</evidence>
<name>A0A1T4VB35_9GAMM</name>
<dbReference type="Pfam" id="PF00512">
    <property type="entry name" value="HisKA"/>
    <property type="match status" value="1"/>
</dbReference>
<proteinExistence type="predicted"/>
<evidence type="ECO:0000256" key="4">
    <source>
        <dbReference type="ARBA" id="ARBA00022475"/>
    </source>
</evidence>
<dbReference type="CDD" id="cd06225">
    <property type="entry name" value="HAMP"/>
    <property type="match status" value="1"/>
</dbReference>
<evidence type="ECO:0000256" key="6">
    <source>
        <dbReference type="ARBA" id="ARBA00022679"/>
    </source>
</evidence>
<evidence type="ECO:0000256" key="7">
    <source>
        <dbReference type="ARBA" id="ARBA00022741"/>
    </source>
</evidence>
<evidence type="ECO:0000313" key="13">
    <source>
        <dbReference type="EMBL" id="SKA62179.1"/>
    </source>
</evidence>
<keyword evidence="5" id="KW-0597">Phosphoprotein</keyword>
<dbReference type="PANTHER" id="PTHR44936:SF10">
    <property type="entry name" value="SENSOR PROTEIN RSTB"/>
    <property type="match status" value="1"/>
</dbReference>
<keyword evidence="9" id="KW-0067">ATP-binding</keyword>
<evidence type="ECO:0000256" key="1">
    <source>
        <dbReference type="ARBA" id="ARBA00000085"/>
    </source>
</evidence>
<dbReference type="InterPro" id="IPR005467">
    <property type="entry name" value="His_kinase_dom"/>
</dbReference>
<dbReference type="OrthoDB" id="9804645at2"/>
<keyword evidence="8 13" id="KW-0418">Kinase</keyword>
<dbReference type="Gene3D" id="1.10.287.130">
    <property type="match status" value="1"/>
</dbReference>
<evidence type="ECO:0000256" key="9">
    <source>
        <dbReference type="ARBA" id="ARBA00022840"/>
    </source>
</evidence>
<dbReference type="PROSITE" id="PS50885">
    <property type="entry name" value="HAMP"/>
    <property type="match status" value="1"/>
</dbReference>
<dbReference type="Proteomes" id="UP000190162">
    <property type="component" value="Unassembled WGS sequence"/>
</dbReference>
<keyword evidence="7" id="KW-0547">Nucleotide-binding</keyword>
<evidence type="ECO:0000256" key="8">
    <source>
        <dbReference type="ARBA" id="ARBA00022777"/>
    </source>
</evidence>
<dbReference type="InterPro" id="IPR050980">
    <property type="entry name" value="2C_sensor_his_kinase"/>
</dbReference>
<dbReference type="PANTHER" id="PTHR44936">
    <property type="entry name" value="SENSOR PROTEIN CREC"/>
    <property type="match status" value="1"/>
</dbReference>
<dbReference type="EMBL" id="FUXU01000060">
    <property type="protein sequence ID" value="SKA62179.1"/>
    <property type="molecule type" value="Genomic_DNA"/>
</dbReference>
<dbReference type="PRINTS" id="PR00344">
    <property type="entry name" value="BCTRLSENSOR"/>
</dbReference>
<keyword evidence="6" id="KW-0808">Transferase</keyword>
<feature type="domain" description="HAMP" evidence="12">
    <location>
        <begin position="160"/>
        <end position="212"/>
    </location>
</feature>
<dbReference type="Gene3D" id="3.30.565.10">
    <property type="entry name" value="Histidine kinase-like ATPase, C-terminal domain"/>
    <property type="match status" value="1"/>
</dbReference>
<evidence type="ECO:0000256" key="5">
    <source>
        <dbReference type="ARBA" id="ARBA00022553"/>
    </source>
</evidence>
<dbReference type="SMART" id="SM00388">
    <property type="entry name" value="HisKA"/>
    <property type="match status" value="1"/>
</dbReference>
<evidence type="ECO:0000259" key="11">
    <source>
        <dbReference type="PROSITE" id="PS50109"/>
    </source>
</evidence>
<gene>
    <name evidence="13" type="ORF">SAMN02745132_03574</name>
</gene>
<dbReference type="Pfam" id="PF00672">
    <property type="entry name" value="HAMP"/>
    <property type="match status" value="1"/>
</dbReference>
<keyword evidence="14" id="KW-1185">Reference proteome</keyword>
<comment type="catalytic activity">
    <reaction evidence="1">
        <text>ATP + protein L-histidine = ADP + protein N-phospho-L-histidine.</text>
        <dbReference type="EC" id="2.7.13.3"/>
    </reaction>
</comment>
<evidence type="ECO:0000259" key="12">
    <source>
        <dbReference type="PROSITE" id="PS50885"/>
    </source>
</evidence>
<feature type="transmembrane region" description="Helical" evidence="10">
    <location>
        <begin position="9"/>
        <end position="28"/>
    </location>
</feature>
<dbReference type="GO" id="GO:0000155">
    <property type="term" value="F:phosphorelay sensor kinase activity"/>
    <property type="evidence" value="ECO:0007669"/>
    <property type="project" value="InterPro"/>
</dbReference>
<dbReference type="Gene3D" id="6.10.340.10">
    <property type="match status" value="1"/>
</dbReference>
<dbReference type="SUPFAM" id="SSF47384">
    <property type="entry name" value="Homodimeric domain of signal transducing histidine kinase"/>
    <property type="match status" value="1"/>
</dbReference>
<evidence type="ECO:0000256" key="2">
    <source>
        <dbReference type="ARBA" id="ARBA00004651"/>
    </source>
</evidence>
<dbReference type="SMART" id="SM00387">
    <property type="entry name" value="HATPase_c"/>
    <property type="match status" value="1"/>
</dbReference>
<sequence>MWRIYIESFVGLLFLFIVSLFAFDFFVYKLNPDYDYILEDMQAAAFQHVISTLSEPQDSEFRAQLLDNYAESTASTLNIVPVNVVPKEVQNHFALNPPPNPYSFNDDDRALWLTFPDSDVFYHIAPDETALVRQNIEFSDSLFFVFITIGFLVYSSWLIWFIGRRMRALQRVTAEFAKGNLNVRAPTNSGSKVGKMNESFNDMADKISQLITSNRSLTQAVAHDLRTPIFRIQWQAEIMHEEANTPALKEKIASIIEDTEEMEQLVDALLYFAKVGRQDVPLNKEDIVAQPFIEYLVGRLPNPQHRKIDVMVEPDIAFWADKNLLKRAIENVLLNALRYSVSSVTVRCYRHAKTVEVLVEDDGSGVPEQFRECVFEPFFSVDPSRNKANMGHGLGLAIVKLILEKHDGQVTFEACPSGGARLVLTVPSQDADIQ</sequence>
<dbReference type="GO" id="GO:0005886">
    <property type="term" value="C:plasma membrane"/>
    <property type="evidence" value="ECO:0007669"/>
    <property type="project" value="UniProtKB-SubCell"/>
</dbReference>
<dbReference type="InterPro" id="IPR003594">
    <property type="entry name" value="HATPase_dom"/>
</dbReference>
<dbReference type="InterPro" id="IPR036890">
    <property type="entry name" value="HATPase_C_sf"/>
</dbReference>
<protein>
    <recommendedName>
        <fullName evidence="3">histidine kinase</fullName>
        <ecNumber evidence="3">2.7.13.3</ecNumber>
    </recommendedName>
</protein>
<dbReference type="InterPro" id="IPR003661">
    <property type="entry name" value="HisK_dim/P_dom"/>
</dbReference>
<dbReference type="PROSITE" id="PS50109">
    <property type="entry name" value="HIS_KIN"/>
    <property type="match status" value="1"/>
</dbReference>